<proteinExistence type="predicted"/>
<sequence length="311" mass="33612">MSALPDPTWSPVDEDAARWVLRNAQGRLPPGGRAEFEAWYAADPLHARTYDALAASWRRLGQLRVLPVARKRGKPGFKALLGACAMVAASLLAWQTWQQHGTISSGIALTRLTLPDGSLAILDAHTRVRLHFEKGQRHVQLEAGRAFFQVVPSNDKTGPFTVVAGPAQATALGTQYEVSLNGQLSRVAVYEHTVRVQCHVCDTAQAVILQPGERATVTGRRLQTLSSPPGEADTAPAWTRGLLSVDDMSVHELARQLGQYTKRLIWVVNERAGSTRVSGVVRAAQPAAALSLLLAGSDVSIRELPGVIVIY</sequence>
<accession>A0ABX8SUB3</accession>
<dbReference type="RefSeq" id="WP_131071461.1">
    <property type="nucleotide sequence ID" value="NZ_CP049362.1"/>
</dbReference>
<dbReference type="Pfam" id="PF16220">
    <property type="entry name" value="DUF4880"/>
    <property type="match status" value="1"/>
</dbReference>
<dbReference type="InterPro" id="IPR012373">
    <property type="entry name" value="Ferrdict_sens_TM"/>
</dbReference>
<dbReference type="Gene3D" id="2.60.120.1440">
    <property type="match status" value="1"/>
</dbReference>
<feature type="domain" description="FecR N-terminal" evidence="2">
    <location>
        <begin position="15"/>
        <end position="54"/>
    </location>
</feature>
<evidence type="ECO:0000259" key="1">
    <source>
        <dbReference type="Pfam" id="PF04773"/>
    </source>
</evidence>
<reference evidence="3 4" key="1">
    <citation type="submission" date="2020-02" db="EMBL/GenBank/DDBJ databases">
        <title>Partial ammonium oxidation to N2 by heterotrophic bacteria.</title>
        <authorList>
            <person name="Wu M."/>
        </authorList>
    </citation>
    <scope>NUCLEOTIDE SEQUENCE [LARGE SCALE GENOMIC DNA]</scope>
    <source>
        <strain evidence="3 4">HO-1</strain>
    </source>
</reference>
<dbReference type="EMBL" id="CP049362">
    <property type="protein sequence ID" value="QXX78640.1"/>
    <property type="molecule type" value="Genomic_DNA"/>
</dbReference>
<feature type="domain" description="FecR protein" evidence="1">
    <location>
        <begin position="111"/>
        <end position="194"/>
    </location>
</feature>
<name>A0ABX8SUB3_9BURK</name>
<organism evidence="3 4">
    <name type="scientific">Alcaligenes ammonioxydans</name>
    <dbReference type="NCBI Taxonomy" id="2582914"/>
    <lineage>
        <taxon>Bacteria</taxon>
        <taxon>Pseudomonadati</taxon>
        <taxon>Pseudomonadota</taxon>
        <taxon>Betaproteobacteria</taxon>
        <taxon>Burkholderiales</taxon>
        <taxon>Alcaligenaceae</taxon>
        <taxon>Alcaligenes</taxon>
    </lineage>
</organism>
<dbReference type="InterPro" id="IPR032623">
    <property type="entry name" value="FecR_N"/>
</dbReference>
<dbReference type="Pfam" id="PF04773">
    <property type="entry name" value="FecR"/>
    <property type="match status" value="1"/>
</dbReference>
<dbReference type="PANTHER" id="PTHR30273:SF2">
    <property type="entry name" value="PROTEIN FECR"/>
    <property type="match status" value="1"/>
</dbReference>
<evidence type="ECO:0000259" key="2">
    <source>
        <dbReference type="Pfam" id="PF16220"/>
    </source>
</evidence>
<protein>
    <submittedName>
        <fullName evidence="3">DUF4880 domain-containing protein</fullName>
    </submittedName>
</protein>
<gene>
    <name evidence="3" type="ORF">FE795_06190</name>
</gene>
<dbReference type="PANTHER" id="PTHR30273">
    <property type="entry name" value="PERIPLASMIC SIGNAL SENSOR AND SIGMA FACTOR ACTIVATOR FECR-RELATED"/>
    <property type="match status" value="1"/>
</dbReference>
<dbReference type="PIRSF" id="PIRSF018266">
    <property type="entry name" value="FecR"/>
    <property type="match status" value="1"/>
</dbReference>
<dbReference type="InterPro" id="IPR006860">
    <property type="entry name" value="FecR"/>
</dbReference>
<dbReference type="Proteomes" id="UP000826050">
    <property type="component" value="Chromosome"/>
</dbReference>
<evidence type="ECO:0000313" key="4">
    <source>
        <dbReference type="Proteomes" id="UP000826050"/>
    </source>
</evidence>
<keyword evidence="4" id="KW-1185">Reference proteome</keyword>
<evidence type="ECO:0000313" key="3">
    <source>
        <dbReference type="EMBL" id="QXX78640.1"/>
    </source>
</evidence>